<protein>
    <submittedName>
        <fullName evidence="1">Uncharacterized protein</fullName>
    </submittedName>
</protein>
<accession>A0A5B7G8X6</accession>
<evidence type="ECO:0000313" key="2">
    <source>
        <dbReference type="Proteomes" id="UP000324222"/>
    </source>
</evidence>
<dbReference type="Proteomes" id="UP000324222">
    <property type="component" value="Unassembled WGS sequence"/>
</dbReference>
<sequence>MCWPGIAEINRLSLAPAAEFKRLNRTLTCRRGTLNEMKRVPGMMRPMLVYFSHLHHTTERERERESHE</sequence>
<reference evidence="1 2" key="1">
    <citation type="submission" date="2019-05" db="EMBL/GenBank/DDBJ databases">
        <title>Another draft genome of Portunus trituberculatus and its Hox gene families provides insights of decapod evolution.</title>
        <authorList>
            <person name="Jeong J.-H."/>
            <person name="Song I."/>
            <person name="Kim S."/>
            <person name="Choi T."/>
            <person name="Kim D."/>
            <person name="Ryu S."/>
            <person name="Kim W."/>
        </authorList>
    </citation>
    <scope>NUCLEOTIDE SEQUENCE [LARGE SCALE GENOMIC DNA]</scope>
    <source>
        <tissue evidence="1">Muscle</tissue>
    </source>
</reference>
<dbReference type="AlphaFoldDB" id="A0A5B7G8X6"/>
<proteinExistence type="predicted"/>
<dbReference type="EMBL" id="VSRR010011303">
    <property type="protein sequence ID" value="MPC52984.1"/>
    <property type="molecule type" value="Genomic_DNA"/>
</dbReference>
<name>A0A5B7G8X6_PORTR</name>
<gene>
    <name evidence="1" type="ORF">E2C01_046866</name>
</gene>
<evidence type="ECO:0000313" key="1">
    <source>
        <dbReference type="EMBL" id="MPC52984.1"/>
    </source>
</evidence>
<comment type="caution">
    <text evidence="1">The sequence shown here is derived from an EMBL/GenBank/DDBJ whole genome shotgun (WGS) entry which is preliminary data.</text>
</comment>
<keyword evidence="2" id="KW-1185">Reference proteome</keyword>
<organism evidence="1 2">
    <name type="scientific">Portunus trituberculatus</name>
    <name type="common">Swimming crab</name>
    <name type="synonym">Neptunus trituberculatus</name>
    <dbReference type="NCBI Taxonomy" id="210409"/>
    <lineage>
        <taxon>Eukaryota</taxon>
        <taxon>Metazoa</taxon>
        <taxon>Ecdysozoa</taxon>
        <taxon>Arthropoda</taxon>
        <taxon>Crustacea</taxon>
        <taxon>Multicrustacea</taxon>
        <taxon>Malacostraca</taxon>
        <taxon>Eumalacostraca</taxon>
        <taxon>Eucarida</taxon>
        <taxon>Decapoda</taxon>
        <taxon>Pleocyemata</taxon>
        <taxon>Brachyura</taxon>
        <taxon>Eubrachyura</taxon>
        <taxon>Portunoidea</taxon>
        <taxon>Portunidae</taxon>
        <taxon>Portuninae</taxon>
        <taxon>Portunus</taxon>
    </lineage>
</organism>